<keyword evidence="2" id="KW-0614">Plasmid</keyword>
<dbReference type="RefSeq" id="WP_115418273.1">
    <property type="nucleotide sequence ID" value="NZ_CP031358.1"/>
</dbReference>
<evidence type="ECO:0000256" key="1">
    <source>
        <dbReference type="SAM" id="MobiDB-lite"/>
    </source>
</evidence>
<evidence type="ECO:0000313" key="2">
    <source>
        <dbReference type="EMBL" id="AXK43960.1"/>
    </source>
</evidence>
<gene>
    <name evidence="2" type="ORF">DVR09_16020</name>
</gene>
<feature type="region of interest" description="Disordered" evidence="1">
    <location>
        <begin position="146"/>
        <end position="168"/>
    </location>
</feature>
<keyword evidence="3" id="KW-1185">Reference proteome</keyword>
<sequence>MPQPEAIDPTADKTPKYDFAVLDNAEPPRSIVYEIESDRPVLILGIEPFDQLSVEQIAGILNQNDVGSVMLFATNQDRRSALDDLINDAIEQWHEGDSSEEMHTFLGWSFEEYMAWANNRTLPKALARLVAPAESNPADENAAFLKRAAQSGLPPFPSAPSKNSPPTG</sequence>
<accession>A0A345YJ58</accession>
<geneLocation type="plasmid" evidence="2 3">
    <name>unnamed</name>
</geneLocation>
<name>A0A345YJ58_9SPHN</name>
<dbReference type="KEGG" id="err:DVR09_16020"/>
<dbReference type="AlphaFoldDB" id="A0A345YJ58"/>
<protein>
    <submittedName>
        <fullName evidence="2">Uncharacterized protein</fullName>
    </submittedName>
</protein>
<dbReference type="Proteomes" id="UP000254508">
    <property type="component" value="Plasmid unnamed"/>
</dbReference>
<dbReference type="EMBL" id="CP031358">
    <property type="protein sequence ID" value="AXK43960.1"/>
    <property type="molecule type" value="Genomic_DNA"/>
</dbReference>
<dbReference type="OrthoDB" id="8780661at2"/>
<reference evidence="2 3" key="1">
    <citation type="submission" date="2018-07" db="EMBL/GenBank/DDBJ databases">
        <title>Genome sequence of Erythrobacter strain YH-07, an antagonistic bacterium isolated from Yellow Sea.</title>
        <authorList>
            <person name="Tang T."/>
            <person name="Liu Q."/>
            <person name="Sun X."/>
        </authorList>
    </citation>
    <scope>NUCLEOTIDE SEQUENCE [LARGE SCALE GENOMIC DNA]</scope>
    <source>
        <strain evidence="2 3">YH-07</strain>
        <plasmid evidence="2 3">unnamed</plasmid>
    </source>
</reference>
<evidence type="ECO:0000313" key="3">
    <source>
        <dbReference type="Proteomes" id="UP000254508"/>
    </source>
</evidence>
<proteinExistence type="predicted"/>
<organism evidence="2 3">
    <name type="scientific">Erythrobacter aureus</name>
    <dbReference type="NCBI Taxonomy" id="2182384"/>
    <lineage>
        <taxon>Bacteria</taxon>
        <taxon>Pseudomonadati</taxon>
        <taxon>Pseudomonadota</taxon>
        <taxon>Alphaproteobacteria</taxon>
        <taxon>Sphingomonadales</taxon>
        <taxon>Erythrobacteraceae</taxon>
        <taxon>Erythrobacter/Porphyrobacter group</taxon>
        <taxon>Erythrobacter</taxon>
    </lineage>
</organism>